<reference evidence="3 4" key="1">
    <citation type="journal article" date="2019" name="Nat. Med.">
        <title>A library of human gut bacterial isolates paired with longitudinal multiomics data enables mechanistic microbiome research.</title>
        <authorList>
            <person name="Poyet M."/>
            <person name="Groussin M."/>
            <person name="Gibbons S.M."/>
            <person name="Avila-Pacheco J."/>
            <person name="Jiang X."/>
            <person name="Kearney S.M."/>
            <person name="Perrotta A.R."/>
            <person name="Berdy B."/>
            <person name="Zhao S."/>
            <person name="Lieberman T.D."/>
            <person name="Swanson P.K."/>
            <person name="Smith M."/>
            <person name="Roesemann S."/>
            <person name="Alexander J.E."/>
            <person name="Rich S.A."/>
            <person name="Livny J."/>
            <person name="Vlamakis H."/>
            <person name="Clish C."/>
            <person name="Bullock K."/>
            <person name="Deik A."/>
            <person name="Scott J."/>
            <person name="Pierce K.A."/>
            <person name="Xavier R.J."/>
            <person name="Alm E.J."/>
        </authorList>
    </citation>
    <scope>NUCLEOTIDE SEQUENCE [LARGE SCALE GENOMIC DNA]</scope>
    <source>
        <strain evidence="3 4">BIOML-A9</strain>
    </source>
</reference>
<dbReference type="GeneID" id="93523705"/>
<evidence type="ECO:0000259" key="1">
    <source>
        <dbReference type="PROSITE" id="PS50075"/>
    </source>
</evidence>
<dbReference type="RefSeq" id="WP_005867792.1">
    <property type="nucleotide sequence ID" value="NZ_AP019729.1"/>
</dbReference>
<dbReference type="Pfam" id="PF00550">
    <property type="entry name" value="PP-binding"/>
    <property type="match status" value="1"/>
</dbReference>
<reference evidence="2" key="2">
    <citation type="submission" date="2023-01" db="EMBL/GenBank/DDBJ databases">
        <title>Human gut microbiome strain richness.</title>
        <authorList>
            <person name="Chen-Liaw A."/>
        </authorList>
    </citation>
    <scope>NUCLEOTIDE SEQUENCE</scope>
    <source>
        <strain evidence="2">RTP21484st1_E5_RTP21484_190118</strain>
    </source>
</reference>
<comment type="caution">
    <text evidence="3">The sequence shown here is derived from an EMBL/GenBank/DDBJ whole genome shotgun (WGS) entry which is preliminary data.</text>
</comment>
<gene>
    <name evidence="3" type="ORF">GKD67_14770</name>
    <name evidence="2" type="ORF">PN599_04505</name>
</gene>
<protein>
    <submittedName>
        <fullName evidence="3">Acyl carrier protein</fullName>
    </submittedName>
</protein>
<dbReference type="PROSITE" id="PS50075">
    <property type="entry name" value="CARRIER"/>
    <property type="match status" value="1"/>
</dbReference>
<dbReference type="EMBL" id="JAQMPJ010000002">
    <property type="protein sequence ID" value="MDB9004263.1"/>
    <property type="molecule type" value="Genomic_DNA"/>
</dbReference>
<evidence type="ECO:0000313" key="3">
    <source>
        <dbReference type="EMBL" id="MRY94466.1"/>
    </source>
</evidence>
<dbReference type="Proteomes" id="UP000461276">
    <property type="component" value="Unassembled WGS sequence"/>
</dbReference>
<name>A0A3R6C224_PARDI</name>
<dbReference type="InterPro" id="IPR036736">
    <property type="entry name" value="ACP-like_sf"/>
</dbReference>
<feature type="domain" description="Carrier" evidence="1">
    <location>
        <begin position="1"/>
        <end position="74"/>
    </location>
</feature>
<proteinExistence type="predicted"/>
<evidence type="ECO:0000313" key="2">
    <source>
        <dbReference type="EMBL" id="MDB9004263.1"/>
    </source>
</evidence>
<accession>A0A3R6C224</accession>
<dbReference type="SUPFAM" id="SSF47336">
    <property type="entry name" value="ACP-like"/>
    <property type="match status" value="1"/>
</dbReference>
<dbReference type="Proteomes" id="UP001210126">
    <property type="component" value="Unassembled WGS sequence"/>
</dbReference>
<dbReference type="Gene3D" id="1.10.1200.10">
    <property type="entry name" value="ACP-like"/>
    <property type="match status" value="1"/>
</dbReference>
<sequence>MKDFIVNFADQFDDLDASTISAETNFRELDGWSSMVALSVMAMVDDEYEVQLRADEMRKTNTIQELFELISSKK</sequence>
<dbReference type="AlphaFoldDB" id="A0A3R6C224"/>
<organism evidence="3 4">
    <name type="scientific">Parabacteroides distasonis</name>
    <dbReference type="NCBI Taxonomy" id="823"/>
    <lineage>
        <taxon>Bacteria</taxon>
        <taxon>Pseudomonadati</taxon>
        <taxon>Bacteroidota</taxon>
        <taxon>Bacteroidia</taxon>
        <taxon>Bacteroidales</taxon>
        <taxon>Tannerellaceae</taxon>
        <taxon>Parabacteroides</taxon>
    </lineage>
</organism>
<evidence type="ECO:0000313" key="4">
    <source>
        <dbReference type="Proteomes" id="UP000461276"/>
    </source>
</evidence>
<dbReference type="EMBL" id="WKMY01000010">
    <property type="protein sequence ID" value="MRY94466.1"/>
    <property type="molecule type" value="Genomic_DNA"/>
</dbReference>
<dbReference type="InterPro" id="IPR009081">
    <property type="entry name" value="PP-bd_ACP"/>
</dbReference>